<evidence type="ECO:0000313" key="3">
    <source>
        <dbReference type="EMBL" id="RMO39625.1"/>
    </source>
</evidence>
<keyword evidence="5" id="KW-1185">Reference proteome</keyword>
<accession>A0A0P9SDC6</accession>
<protein>
    <submittedName>
        <fullName evidence="3">GntR family transcriptional regulator</fullName>
    </submittedName>
</protein>
<dbReference type="EMBL" id="LGLO01000095">
    <property type="protein sequence ID" value="KPC39734.1"/>
    <property type="molecule type" value="Genomic_DNA"/>
</dbReference>
<evidence type="ECO:0000313" key="6">
    <source>
        <dbReference type="Proteomes" id="UP000272471"/>
    </source>
</evidence>
<dbReference type="Proteomes" id="UP000280599">
    <property type="component" value="Unassembled WGS sequence"/>
</dbReference>
<evidence type="ECO:0000313" key="8">
    <source>
        <dbReference type="Proteomes" id="UP000280599"/>
    </source>
</evidence>
<dbReference type="EMBL" id="RBPS01000072">
    <property type="protein sequence ID" value="RMO39625.1"/>
    <property type="molecule type" value="Genomic_DNA"/>
</dbReference>
<dbReference type="EMBL" id="RBQX01000271">
    <property type="protein sequence ID" value="RMQ11043.1"/>
    <property type="molecule type" value="Genomic_DNA"/>
</dbReference>
<comment type="caution">
    <text evidence="3">The sequence shown here is derived from an EMBL/GenBank/DDBJ whole genome shotgun (WGS) entry which is preliminary data.</text>
</comment>
<proteinExistence type="predicted"/>
<dbReference type="Proteomes" id="UP000037836">
    <property type="component" value="Unassembled WGS sequence"/>
</dbReference>
<sequence length="55" mass="5936">MPIAPVAFPPTLTGIELDPNHGLSKQLYEILRQQVLDGRLSGGMRLPAAFTGHLP</sequence>
<reference evidence="1 5" key="2">
    <citation type="submission" date="2015-10" db="EMBL/GenBank/DDBJ databases">
        <title>Comparative genomics and high-throughput reverse genetic screens identify a new phytobacterial MAMP and an Arabidopsis receptor required for immune elicitation.</title>
        <authorList>
            <person name="Mott G.A."/>
            <person name="Thakur S."/>
            <person name="Wang P.W."/>
            <person name="Desveaux D."/>
            <person name="Guttman D.S."/>
        </authorList>
    </citation>
    <scope>NUCLEOTIDE SEQUENCE [LARGE SCALE GENOMIC DNA]</scope>
    <source>
        <strain evidence="1 5">BR1</strain>
    </source>
</reference>
<dbReference type="EMBL" id="RBPT01000513">
    <property type="protein sequence ID" value="RMO36144.1"/>
    <property type="molecule type" value="Genomic_DNA"/>
</dbReference>
<evidence type="ECO:0000313" key="7">
    <source>
        <dbReference type="Proteomes" id="UP000273536"/>
    </source>
</evidence>
<evidence type="ECO:0000313" key="5">
    <source>
        <dbReference type="Proteomes" id="UP000037836"/>
    </source>
</evidence>
<gene>
    <name evidence="1" type="ORF">AC496_1425</name>
    <name evidence="4" type="ORF">ALQ11_01790</name>
    <name evidence="2" type="ORF">ALQ41_00058</name>
    <name evidence="3" type="ORF">ALQ42_00834</name>
</gene>
<reference evidence="6 7" key="3">
    <citation type="submission" date="2018-08" db="EMBL/GenBank/DDBJ databases">
        <title>Recombination of ecologically and evolutionarily significant loci maintains genetic cohesion in the Pseudomonas syringae species complex.</title>
        <authorList>
            <person name="Dillon M."/>
            <person name="Thakur S."/>
            <person name="Almeida R.N.D."/>
            <person name="Weir B.S."/>
            <person name="Guttman D.S."/>
        </authorList>
    </citation>
    <scope>NUCLEOTIDE SEQUENCE [LARGE SCALE GENOMIC DNA]</scope>
    <source>
        <strain evidence="4 6">ICMP 4182</strain>
        <strain evidence="3 7">ICMP 6372</strain>
        <strain evidence="2 8">ICMP 867</strain>
    </source>
</reference>
<reference evidence="1 5" key="1">
    <citation type="submission" date="2015-07" db="EMBL/GenBank/DDBJ databases">
        <authorList>
            <person name="O'Brien H.E."/>
            <person name="Thakur S."/>
            <person name="Gong Y."/>
            <person name="Wang P.W."/>
            <person name="Guttman D.S."/>
        </authorList>
    </citation>
    <scope>NUCLEOTIDE SEQUENCE [LARGE SCALE GENOMIC DNA]</scope>
    <source>
        <strain evidence="1 5">BR1</strain>
    </source>
</reference>
<evidence type="ECO:0000313" key="4">
    <source>
        <dbReference type="EMBL" id="RMQ11043.1"/>
    </source>
</evidence>
<dbReference type="Proteomes" id="UP000272471">
    <property type="component" value="Unassembled WGS sequence"/>
</dbReference>
<organism evidence="3 7">
    <name type="scientific">Pseudomonas savastanoi pv. glycinea</name>
    <name type="common">Pseudomonas syringae pv. glycinea</name>
    <dbReference type="NCBI Taxonomy" id="318"/>
    <lineage>
        <taxon>Bacteria</taxon>
        <taxon>Pseudomonadati</taxon>
        <taxon>Pseudomonadota</taxon>
        <taxon>Gammaproteobacteria</taxon>
        <taxon>Pseudomonadales</taxon>
        <taxon>Pseudomonadaceae</taxon>
        <taxon>Pseudomonas</taxon>
    </lineage>
</organism>
<name>A0A0P9SDC6_PSESG</name>
<dbReference type="Proteomes" id="UP000273536">
    <property type="component" value="Unassembled WGS sequence"/>
</dbReference>
<evidence type="ECO:0000313" key="1">
    <source>
        <dbReference type="EMBL" id="KPC39734.1"/>
    </source>
</evidence>
<evidence type="ECO:0000313" key="2">
    <source>
        <dbReference type="EMBL" id="RMO36144.1"/>
    </source>
</evidence>
<dbReference type="AlphaFoldDB" id="A0A0P9SDC6"/>